<dbReference type="Proteomes" id="UP001165060">
    <property type="component" value="Unassembled WGS sequence"/>
</dbReference>
<evidence type="ECO:0000256" key="2">
    <source>
        <dbReference type="ARBA" id="ARBA00022723"/>
    </source>
</evidence>
<name>A0ABQ6MNL7_9STRA</name>
<dbReference type="InterPro" id="IPR003018">
    <property type="entry name" value="GAF"/>
</dbReference>
<feature type="compositionally biased region" description="Pro residues" evidence="5">
    <location>
        <begin position="116"/>
        <end position="126"/>
    </location>
</feature>
<dbReference type="Pfam" id="PF00233">
    <property type="entry name" value="PDEase_I"/>
    <property type="match status" value="1"/>
</dbReference>
<dbReference type="CDD" id="cd00077">
    <property type="entry name" value="HDc"/>
    <property type="match status" value="1"/>
</dbReference>
<keyword evidence="3 4" id="KW-0378">Hydrolase</keyword>
<feature type="compositionally biased region" description="Acidic residues" evidence="5">
    <location>
        <begin position="785"/>
        <end position="800"/>
    </location>
</feature>
<protein>
    <recommendedName>
        <fullName evidence="4">Phosphodiesterase</fullName>
        <ecNumber evidence="4">3.1.4.-</ecNumber>
    </recommendedName>
</protein>
<dbReference type="InterPro" id="IPR023088">
    <property type="entry name" value="PDEase"/>
</dbReference>
<evidence type="ECO:0000259" key="6">
    <source>
        <dbReference type="PROSITE" id="PS51845"/>
    </source>
</evidence>
<evidence type="ECO:0000256" key="5">
    <source>
        <dbReference type="SAM" id="MobiDB-lite"/>
    </source>
</evidence>
<feature type="domain" description="PDEase" evidence="6">
    <location>
        <begin position="879"/>
        <end position="1205"/>
    </location>
</feature>
<dbReference type="InterPro" id="IPR036971">
    <property type="entry name" value="PDEase_catalytic_dom_sf"/>
</dbReference>
<sequence length="1234" mass="135966">MRSTIATMGGSSNRSHSSHPAISFSSSPTSSSSPKNRSTVTALTTTAVTAAARSGRYDGRRRSQLATSINLPGAAPGPHSSAKGDPTPATIHAARAAALRVTMLGGICPSFISNEAPPPSTDPGSPPSLESQRTLLGDKLRAVVNGTAEPANKSSTVAEHCLWNMLPCGGSRTARPAIMSQATFKQVLKVEPSRPILPAPSAGGGSPGSSPHCSPILGRRGLRETSEEQRLRNANYAVFDELFGLNLRIFPALEEGREVGAIEELLVYAAEMLDAECVGLVVVDPVQEQLKLAFSPSHPHVEGYVHSLTDNVFEHTLLSGVGVSYRRDENTSTFPTRTKLSEADFERKIGVKTRSLLTMPVLDTNMTMTCILSARNKIEKKEFSYEDELRLASIGQAVGFCLHQSHMQEQLSAMRSSMDAVMDMIASSSKEIRFSKTVRTLSESAEKMVGGMTAKAVFLVMDEMSNTLRVEMTRSANRNPMMSRSATAPTECKLGEGIAGECAQSKEPVVIDDVKNDPRFEPKRDSYIQGLEVRNLMCVPVVDYKNEIVAVIAMYNKVGSFTDSDVDILEIVAQCAGIVLRKAQLFQEINDSQRMEKAMLTLTNEVYKSNEQGDLMHMLNKIGSIVQNTVLCEKVTLFLVDTVQRELWCAMSDDLIGVRVPIGKGISGSVAETGVTINIQNAYSDSRFNQKFDKETGFTTRNILCVPVTNKATGEILGVFQCINKVEGGPSFVTKDESILDALAAEVAETLGKHASQLQLMKAIADTKSRPSFTNTKESGKGEEDGSEAEDEEGEEDDTGEVSGGKSLRLASVSTQEAKDAAKDAQAKMAARRHSLLMKHHNDRGAGGLGKFLKDIRRVSTKNERGNAKLFMKTMFHDNNISFDKEGHFSFDPQSHPLVKDLNMWSIPCLFESSTEEMVQASFMMFQRMALIFNLKINDTKLVCFLTSIAGKYRASNIYHNFQHAFFVIHRVYKLLTSSEIYPLTQKEMLSLLIAAICHDVDHPGTDNDFEIQTYSDLALTYNDMSVLENHHAATCFRTANSEENNIFESLQTTRAEFKKVRESIIDCILATDMKSHFSLIATVEQTNGLALEHNEQMAMNLILHAADVGAMLTPVEHSMEWTKRVITEFQMQATRCTEKGINVPAHMKNLVGDLKQSRLQIDFIDYIVQPLWNIVIKRDEEQLEDLRQYLEDTRKEFVRRADKAEEEEETQMRAEAETKAAEGDAAQPAAAET</sequence>
<feature type="compositionally biased region" description="Basic and acidic residues" evidence="5">
    <location>
        <begin position="1211"/>
        <end position="1223"/>
    </location>
</feature>
<dbReference type="SUPFAM" id="SSF55781">
    <property type="entry name" value="GAF domain-like"/>
    <property type="match status" value="3"/>
</dbReference>
<dbReference type="InterPro" id="IPR029016">
    <property type="entry name" value="GAF-like_dom_sf"/>
</dbReference>
<dbReference type="SUPFAM" id="SSF109604">
    <property type="entry name" value="HD-domain/PDEase-like"/>
    <property type="match status" value="1"/>
</dbReference>
<evidence type="ECO:0000256" key="4">
    <source>
        <dbReference type="RuleBase" id="RU363067"/>
    </source>
</evidence>
<dbReference type="Pfam" id="PF01590">
    <property type="entry name" value="GAF"/>
    <property type="match status" value="1"/>
</dbReference>
<dbReference type="Gene3D" id="3.30.450.40">
    <property type="match status" value="3"/>
</dbReference>
<feature type="region of interest" description="Disordered" evidence="5">
    <location>
        <begin position="1"/>
        <end position="46"/>
    </location>
</feature>
<evidence type="ECO:0000256" key="3">
    <source>
        <dbReference type="ARBA" id="ARBA00022801"/>
    </source>
</evidence>
<dbReference type="SMART" id="SM00065">
    <property type="entry name" value="GAF"/>
    <property type="match status" value="3"/>
</dbReference>
<keyword evidence="2 4" id="KW-0479">Metal-binding</keyword>
<proteinExistence type="inferred from homology"/>
<dbReference type="SMART" id="SM00471">
    <property type="entry name" value="HDc"/>
    <property type="match status" value="1"/>
</dbReference>
<comment type="caution">
    <text evidence="7">The sequence shown here is derived from an EMBL/GenBank/DDBJ whole genome shotgun (WGS) entry which is preliminary data.</text>
</comment>
<keyword evidence="1" id="KW-0140">cGMP</keyword>
<reference evidence="7 8" key="1">
    <citation type="journal article" date="2023" name="Commun. Biol.">
        <title>Genome analysis of Parmales, the sister group of diatoms, reveals the evolutionary specialization of diatoms from phago-mixotrophs to photoautotrophs.</title>
        <authorList>
            <person name="Ban H."/>
            <person name="Sato S."/>
            <person name="Yoshikawa S."/>
            <person name="Yamada K."/>
            <person name="Nakamura Y."/>
            <person name="Ichinomiya M."/>
            <person name="Sato N."/>
            <person name="Blanc-Mathieu R."/>
            <person name="Endo H."/>
            <person name="Kuwata A."/>
            <person name="Ogata H."/>
        </authorList>
    </citation>
    <scope>NUCLEOTIDE SEQUENCE [LARGE SCALE GENOMIC DNA]</scope>
</reference>
<feature type="region of interest" description="Disordered" evidence="5">
    <location>
        <begin position="69"/>
        <end position="88"/>
    </location>
</feature>
<feature type="compositionally biased region" description="Polar residues" evidence="5">
    <location>
        <begin position="1"/>
        <end position="14"/>
    </location>
</feature>
<evidence type="ECO:0000313" key="8">
    <source>
        <dbReference type="Proteomes" id="UP001165060"/>
    </source>
</evidence>
<feature type="region of interest" description="Disordered" evidence="5">
    <location>
        <begin position="769"/>
        <end position="808"/>
    </location>
</feature>
<dbReference type="PRINTS" id="PR00387">
    <property type="entry name" value="PDIESTERASE1"/>
</dbReference>
<organism evidence="7 8">
    <name type="scientific">Tetraparma gracilis</name>
    <dbReference type="NCBI Taxonomy" id="2962635"/>
    <lineage>
        <taxon>Eukaryota</taxon>
        <taxon>Sar</taxon>
        <taxon>Stramenopiles</taxon>
        <taxon>Ochrophyta</taxon>
        <taxon>Bolidophyceae</taxon>
        <taxon>Parmales</taxon>
        <taxon>Triparmaceae</taxon>
        <taxon>Tetraparma</taxon>
    </lineage>
</organism>
<evidence type="ECO:0000256" key="1">
    <source>
        <dbReference type="ARBA" id="ARBA00022535"/>
    </source>
</evidence>
<gene>
    <name evidence="7" type="ORF">TeGR_g11728</name>
</gene>
<evidence type="ECO:0000313" key="7">
    <source>
        <dbReference type="EMBL" id="GMI29118.1"/>
    </source>
</evidence>
<comment type="cofactor">
    <cofactor evidence="4">
        <name>a divalent metal cation</name>
        <dbReference type="ChEBI" id="CHEBI:60240"/>
    </cofactor>
    <text evidence="4">Binds 2 divalent metal cations per subunit. Site 1 may preferentially bind zinc ions, while site 2 has a preference for magnesium and/or manganese ions.</text>
</comment>
<feature type="region of interest" description="Disordered" evidence="5">
    <location>
        <begin position="1200"/>
        <end position="1234"/>
    </location>
</feature>
<feature type="region of interest" description="Disordered" evidence="5">
    <location>
        <begin position="112"/>
        <end position="132"/>
    </location>
</feature>
<dbReference type="PROSITE" id="PS51845">
    <property type="entry name" value="PDEASE_I_2"/>
    <property type="match status" value="1"/>
</dbReference>
<comment type="similarity">
    <text evidence="4">Belongs to the cyclic nucleotide phosphodiesterase family.</text>
</comment>
<dbReference type="InterPro" id="IPR002073">
    <property type="entry name" value="PDEase_catalytic_dom"/>
</dbReference>
<dbReference type="EMBL" id="BRYB01001588">
    <property type="protein sequence ID" value="GMI29118.1"/>
    <property type="molecule type" value="Genomic_DNA"/>
</dbReference>
<accession>A0ABQ6MNL7</accession>
<feature type="compositionally biased region" description="Low complexity" evidence="5">
    <location>
        <begin position="18"/>
        <end position="46"/>
    </location>
</feature>
<feature type="compositionally biased region" description="Low complexity" evidence="5">
    <location>
        <begin position="1224"/>
        <end position="1234"/>
    </location>
</feature>
<keyword evidence="8" id="KW-1185">Reference proteome</keyword>
<feature type="region of interest" description="Disordered" evidence="5">
    <location>
        <begin position="195"/>
        <end position="218"/>
    </location>
</feature>
<dbReference type="Gene3D" id="1.10.1300.10">
    <property type="entry name" value="3'5'-cyclic nucleotide phosphodiesterase, catalytic domain"/>
    <property type="match status" value="1"/>
</dbReference>
<dbReference type="PANTHER" id="PTHR11347">
    <property type="entry name" value="CYCLIC NUCLEOTIDE PHOSPHODIESTERASE"/>
    <property type="match status" value="1"/>
</dbReference>
<dbReference type="PROSITE" id="PS00126">
    <property type="entry name" value="PDEASE_I_1"/>
    <property type="match status" value="1"/>
</dbReference>
<dbReference type="InterPro" id="IPR003607">
    <property type="entry name" value="HD/PDEase_dom"/>
</dbReference>
<dbReference type="InterPro" id="IPR023174">
    <property type="entry name" value="PDEase_CS"/>
</dbReference>
<dbReference type="EC" id="3.1.4.-" evidence="4"/>
<dbReference type="Pfam" id="PF13185">
    <property type="entry name" value="GAF_2"/>
    <property type="match status" value="1"/>
</dbReference>